<dbReference type="EMBL" id="JAEHOC010000066">
    <property type="protein sequence ID" value="KAG2424352.1"/>
    <property type="molecule type" value="Genomic_DNA"/>
</dbReference>
<dbReference type="OrthoDB" id="151517at2759"/>
<dbReference type="AlphaFoldDB" id="A0A835SGE5"/>
<proteinExistence type="predicted"/>
<dbReference type="GO" id="GO:0046513">
    <property type="term" value="P:ceramide biosynthetic process"/>
    <property type="evidence" value="ECO:0007669"/>
    <property type="project" value="TreeGrafter"/>
</dbReference>
<protein>
    <submittedName>
        <fullName evidence="1">Uncharacterized protein</fullName>
    </submittedName>
</protein>
<dbReference type="GO" id="GO:0016020">
    <property type="term" value="C:membrane"/>
    <property type="evidence" value="ECO:0007669"/>
    <property type="project" value="TreeGrafter"/>
</dbReference>
<organism evidence="1 2">
    <name type="scientific">Chlamydomonas incerta</name>
    <dbReference type="NCBI Taxonomy" id="51695"/>
    <lineage>
        <taxon>Eukaryota</taxon>
        <taxon>Viridiplantae</taxon>
        <taxon>Chlorophyta</taxon>
        <taxon>core chlorophytes</taxon>
        <taxon>Chlorophyceae</taxon>
        <taxon>CS clade</taxon>
        <taxon>Chlamydomonadales</taxon>
        <taxon>Chlamydomonadaceae</taxon>
        <taxon>Chlamydomonas</taxon>
    </lineage>
</organism>
<gene>
    <name evidence="1" type="ORF">HXX76_014561</name>
</gene>
<dbReference type="GO" id="GO:0004620">
    <property type="term" value="F:phospholipase activity"/>
    <property type="evidence" value="ECO:0007669"/>
    <property type="project" value="TreeGrafter"/>
</dbReference>
<dbReference type="SUPFAM" id="SSF140860">
    <property type="entry name" value="Pseudo ankyrin repeat-like"/>
    <property type="match status" value="1"/>
</dbReference>
<evidence type="ECO:0000313" key="2">
    <source>
        <dbReference type="Proteomes" id="UP000650467"/>
    </source>
</evidence>
<keyword evidence="2" id="KW-1185">Reference proteome</keyword>
<dbReference type="PANTHER" id="PTHR12393:SF6">
    <property type="entry name" value="SPHINGOMYELIN PHOSPHODIESTERASE 2"/>
    <property type="match status" value="1"/>
</dbReference>
<evidence type="ECO:0000313" key="1">
    <source>
        <dbReference type="EMBL" id="KAG2424352.1"/>
    </source>
</evidence>
<dbReference type="GO" id="GO:0071944">
    <property type="term" value="C:cell periphery"/>
    <property type="evidence" value="ECO:0007669"/>
    <property type="project" value="TreeGrafter"/>
</dbReference>
<dbReference type="PANTHER" id="PTHR12393">
    <property type="entry name" value="SPHINGOMYELIN PHOSPHODIESTERASE RELATED"/>
    <property type="match status" value="1"/>
</dbReference>
<dbReference type="GO" id="GO:0030149">
    <property type="term" value="P:sphingolipid catabolic process"/>
    <property type="evidence" value="ECO:0007669"/>
    <property type="project" value="TreeGrafter"/>
</dbReference>
<accession>A0A835SGE5</accession>
<comment type="caution">
    <text evidence="1">The sequence shown here is derived from an EMBL/GenBank/DDBJ whole genome shotgun (WGS) entry which is preliminary data.</text>
</comment>
<name>A0A835SGE5_CHLIN</name>
<sequence>MESPMLQLSPELFRNIASFIDPNDVTFFFKLTCKEVAAALREQYRTIQLRGEPRVLQSPSDQRRWVVATAVQPWPGAAFVAHWGRPEPWRALPRWLRHRLLCLAASSLHSPSLDAALAHCGTVVEVDALASAITAGDLDACRRLYETEGCSWDYELVGTAVGLSGSLPVCEWLAEAIPDSEAGLQRVVLPAAILAGHERVVEWALERTGDDRVWSGAWVGAAAKAGRLELMQRLAARYPWPQRGEPEVLAQLAFGCPLAVLQQYYEPWGMGLLQGIGPKLRLLLAAAGSPTPDWAEKFDWLWARWGAASAAVLGAYIRRVDGALIAPVLQHTDFAERLQLLASRGMGPCLDRQTLWAAGAIGSTAVVDFCLDQLPALLRQQAAAPVAAAGGGGPAAAAAGGPLAAEDLAAQQQQQQQQQINELMEIIARAAIKQDNVAVLRLLRGRGFVFRALHSRFALGEPVPERSNEPSGLAALRYLLLEDPADLALDADDAAGDCWSYLLRDATVKGADLSVLRHLHEQLGAPIDLVAVAQGGSEEALSWAVAALEAAGQAPEPLSCSELQDVLSSGNWAAADWLVRHGLAPPKQELLRHMLLGDTWRARVPDLQWVVGMGKGQDGVQAPAQVQWAAELLEALVQMKPMYTQVSRRHTVPAHTRWLAALIDAAAAEAQGGRASASAGA</sequence>
<dbReference type="Proteomes" id="UP000650467">
    <property type="component" value="Unassembled WGS sequence"/>
</dbReference>
<dbReference type="GO" id="GO:0005783">
    <property type="term" value="C:endoplasmic reticulum"/>
    <property type="evidence" value="ECO:0007669"/>
    <property type="project" value="TreeGrafter"/>
</dbReference>
<reference evidence="1" key="1">
    <citation type="journal article" date="2020" name="bioRxiv">
        <title>Comparative genomics of Chlamydomonas.</title>
        <authorList>
            <person name="Craig R.J."/>
            <person name="Hasan A.R."/>
            <person name="Ness R.W."/>
            <person name="Keightley P.D."/>
        </authorList>
    </citation>
    <scope>NUCLEOTIDE SEQUENCE</scope>
    <source>
        <strain evidence="1">SAG 7.73</strain>
    </source>
</reference>